<protein>
    <submittedName>
        <fullName evidence="1">Uncharacterized protein</fullName>
    </submittedName>
</protein>
<evidence type="ECO:0000313" key="2">
    <source>
        <dbReference type="Proteomes" id="UP001732700"/>
    </source>
</evidence>
<evidence type="ECO:0000313" key="1">
    <source>
        <dbReference type="EnsemblPlants" id="AVESA.00010b.r2.6CG1129050.1.CDS"/>
    </source>
</evidence>
<name>A0ACD5ZD95_AVESA</name>
<proteinExistence type="predicted"/>
<sequence length="933" mass="102118">MAPPLPTPSPRPGAPLPTPSPRLGAPPMTPQAGMATPFRTPTSKHRLHFPSATPRSNNHHGASTEHPVEVIGRVRNLTACAAGASALEVPGGAGGAGTTVRVRGDAGGCRDFSLDGVSVSEEEDLEGFYRRFVRSRIEGVRVGAKCTVMVYGPTGSGKSHTMFGCAKQPGIVYRALRDILDGGGGCGEAEGGGEEDAGFGVGLFVQVAVLEIYNEEVYDLLVGSGANTARGNTPKVRLEVMGKKAKNATYISGNEAGKISREVAKVEKRRTVKSTLCNERSSRSHCMIILDVPSVGGRLMLVDMAGSENIEAAGQTGFEAKMQTAKINQGNTALKRVVESIANGDSHVPFRDSKLTMLLQDSFEDDKSKILMILCASPDPKELHKTVSTLEYGAKAKCIIRAAHASTPRDKLNTEESSSMLNSRIEAMNQFIYKLQKENKQKEKERAEAQTVLRHKEEELAQLRAKLRLIEGQGAAAKEEEINLKVIEKTKILKSELQMMEEKMLRQQQELLALKQRLQEVEREKVDTRQPVQQDIIGGRLLARLSEMAAGGDPSMSMAMSMSMDLDAGDQSTVLDVKVIKEDTRQQGQIWNQTSTASSCTNAVQQEDVRLSGFPEKAVLSTVFEEGDEEVEEKDNGAEEEVFKEVVEEEKYKVDQPLAEPDRTNRIQNIFRLCGNYRELVNKQNVESPAKQEVFENNNKQLGQQLLGDESNLPAKEMFGDENKEPSAWAAIGTPMCDVKVADSPVSSQLSPIVCQVVDEAGLTVPEELKSCTTTPEAKQKDRDGLLEVYIKWESGNLIKGLKLLPTACLSDLRKLVEAHFNDTSNKQQHHHHQFTFLLLGDPSGAPVSREKESTVQINMLPNWNNQTNSFLACLRAVKKPVVDQLHQIPFSPLESKLNSALNEVQQQHLAAGALSPKVVGQMSPSFIRELRA</sequence>
<reference evidence="1" key="1">
    <citation type="submission" date="2021-05" db="EMBL/GenBank/DDBJ databases">
        <authorList>
            <person name="Scholz U."/>
            <person name="Mascher M."/>
            <person name="Fiebig A."/>
        </authorList>
    </citation>
    <scope>NUCLEOTIDE SEQUENCE [LARGE SCALE GENOMIC DNA]</scope>
</reference>
<keyword evidence="2" id="KW-1185">Reference proteome</keyword>
<dbReference type="Proteomes" id="UP001732700">
    <property type="component" value="Chromosome 6C"/>
</dbReference>
<reference evidence="1" key="2">
    <citation type="submission" date="2025-09" db="UniProtKB">
        <authorList>
            <consortium name="EnsemblPlants"/>
        </authorList>
    </citation>
    <scope>IDENTIFICATION</scope>
</reference>
<dbReference type="EnsemblPlants" id="AVESA.00010b.r2.6CG1129050.1">
    <property type="protein sequence ID" value="AVESA.00010b.r2.6CG1129050.1.CDS"/>
    <property type="gene ID" value="AVESA.00010b.r2.6CG1129050"/>
</dbReference>
<accession>A0ACD5ZD95</accession>
<organism evidence="1 2">
    <name type="scientific">Avena sativa</name>
    <name type="common">Oat</name>
    <dbReference type="NCBI Taxonomy" id="4498"/>
    <lineage>
        <taxon>Eukaryota</taxon>
        <taxon>Viridiplantae</taxon>
        <taxon>Streptophyta</taxon>
        <taxon>Embryophyta</taxon>
        <taxon>Tracheophyta</taxon>
        <taxon>Spermatophyta</taxon>
        <taxon>Magnoliopsida</taxon>
        <taxon>Liliopsida</taxon>
        <taxon>Poales</taxon>
        <taxon>Poaceae</taxon>
        <taxon>BOP clade</taxon>
        <taxon>Pooideae</taxon>
        <taxon>Poodae</taxon>
        <taxon>Poeae</taxon>
        <taxon>Poeae Chloroplast Group 1 (Aveneae type)</taxon>
        <taxon>Aveninae</taxon>
        <taxon>Avena</taxon>
    </lineage>
</organism>